<sequence>MKTDEWKSPPDPDAKAAQSFPITRADLLEGMHVAADFVEGLLTDGGASVVYGASNVGKSFWILDLAVHVATGRTWRDEIEVDQGAVVYVALEGSNGLKNRLEALRREGRLPDDAPLYVCTAPVSLLEASHARMLAESVKEAASQSNLPCRLVVLDTLARAMAGGDENKGQDMTFAVASIDVIRAATGAHVCVVHHCGKDEARGARGHSSLRAAVDTEIEIFRPEGERVSTVRVTKQRDLEAGEPMPFTLRQVMLGANRRGKPLTSCVVHHEDEMMASKPRTAGRKATYQPEAMLAYLPAANVKEWQERASEDCGVSRSVFYELKNALQQRKAYRAEVGTGRLVKE</sequence>
<keyword evidence="1" id="KW-0378">Hydrolase</keyword>
<keyword evidence="1" id="KW-0067">ATP-binding</keyword>
<gene>
    <name evidence="1" type="ORF">OJ996_03610</name>
</gene>
<comment type="caution">
    <text evidence="1">The sequence shown here is derived from an EMBL/GenBank/DDBJ whole genome shotgun (WGS) entry which is preliminary data.</text>
</comment>
<reference evidence="1" key="1">
    <citation type="submission" date="2022-10" db="EMBL/GenBank/DDBJ databases">
        <title>Luteolibacter sp. GHJ8, whole genome shotgun sequencing project.</title>
        <authorList>
            <person name="Zhao G."/>
            <person name="Shen L."/>
        </authorList>
    </citation>
    <scope>NUCLEOTIDE SEQUENCE</scope>
    <source>
        <strain evidence="1">GHJ8</strain>
    </source>
</reference>
<keyword evidence="1" id="KW-0547">Nucleotide-binding</keyword>
<evidence type="ECO:0000313" key="1">
    <source>
        <dbReference type="EMBL" id="MCW1912647.1"/>
    </source>
</evidence>
<dbReference type="Gene3D" id="3.40.50.300">
    <property type="entry name" value="P-loop containing nucleotide triphosphate hydrolases"/>
    <property type="match status" value="1"/>
</dbReference>
<dbReference type="RefSeq" id="WP_264511256.1">
    <property type="nucleotide sequence ID" value="NZ_JAPDDR010000002.1"/>
</dbReference>
<dbReference type="Pfam" id="PF13481">
    <property type="entry name" value="AAA_25"/>
    <property type="match status" value="1"/>
</dbReference>
<dbReference type="Proteomes" id="UP001165653">
    <property type="component" value="Unassembled WGS sequence"/>
</dbReference>
<dbReference type="InterPro" id="IPR038724">
    <property type="entry name" value="RepA"/>
</dbReference>
<evidence type="ECO:0000313" key="2">
    <source>
        <dbReference type="Proteomes" id="UP001165653"/>
    </source>
</evidence>
<dbReference type="CDD" id="cd01125">
    <property type="entry name" value="RepA_RSF1010_like"/>
    <property type="match status" value="1"/>
</dbReference>
<keyword evidence="1" id="KW-0347">Helicase</keyword>
<protein>
    <submittedName>
        <fullName evidence="1">Helicase RepA family protein</fullName>
    </submittedName>
</protein>
<proteinExistence type="predicted"/>
<name>A0ABT3FYZ8_9BACT</name>
<dbReference type="SUPFAM" id="SSF52540">
    <property type="entry name" value="P-loop containing nucleoside triphosphate hydrolases"/>
    <property type="match status" value="1"/>
</dbReference>
<accession>A0ABT3FYZ8</accession>
<dbReference type="InterPro" id="IPR027417">
    <property type="entry name" value="P-loop_NTPase"/>
</dbReference>
<keyword evidence="2" id="KW-1185">Reference proteome</keyword>
<organism evidence="1 2">
    <name type="scientific">Luteolibacter rhizosphaerae</name>
    <dbReference type="NCBI Taxonomy" id="2989719"/>
    <lineage>
        <taxon>Bacteria</taxon>
        <taxon>Pseudomonadati</taxon>
        <taxon>Verrucomicrobiota</taxon>
        <taxon>Verrucomicrobiia</taxon>
        <taxon>Verrucomicrobiales</taxon>
        <taxon>Verrucomicrobiaceae</taxon>
        <taxon>Luteolibacter</taxon>
    </lineage>
</organism>
<dbReference type="GO" id="GO:0004386">
    <property type="term" value="F:helicase activity"/>
    <property type="evidence" value="ECO:0007669"/>
    <property type="project" value="UniProtKB-KW"/>
</dbReference>
<dbReference type="EMBL" id="JAPDDR010000002">
    <property type="protein sequence ID" value="MCW1912647.1"/>
    <property type="molecule type" value="Genomic_DNA"/>
</dbReference>